<dbReference type="Gene3D" id="1.10.630.10">
    <property type="entry name" value="Cytochrome P450"/>
    <property type="match status" value="1"/>
</dbReference>
<dbReference type="PRINTS" id="PR00359">
    <property type="entry name" value="BP450"/>
</dbReference>
<organism evidence="8 9">
    <name type="scientific">Nocardia callitridis</name>
    <dbReference type="NCBI Taxonomy" id="648753"/>
    <lineage>
        <taxon>Bacteria</taxon>
        <taxon>Bacillati</taxon>
        <taxon>Actinomycetota</taxon>
        <taxon>Actinomycetes</taxon>
        <taxon>Mycobacteriales</taxon>
        <taxon>Nocardiaceae</taxon>
        <taxon>Nocardia</taxon>
    </lineage>
</organism>
<comment type="similarity">
    <text evidence="2">Belongs to the cytochrome P450 family.</text>
</comment>
<gene>
    <name evidence="8" type="ORF">GCM10023318_54630</name>
</gene>
<dbReference type="Pfam" id="PF00067">
    <property type="entry name" value="p450"/>
    <property type="match status" value="1"/>
</dbReference>
<dbReference type="RefSeq" id="WP_345499017.1">
    <property type="nucleotide sequence ID" value="NZ_BAABJM010000007.1"/>
</dbReference>
<name>A0ABP9KXU9_9NOCA</name>
<sequence>MTSLDTIDVFDQERYLDGPPYEDFALLRQQAPVFHHTDPEVPEGHWALTRHQDIVYVARNAELFSSEQKGSQPQEFDEVAIDVQRRMMIHQDPPKHSRVRTLVNRGFTPRAIERLRPQIALECEQIVDNALAAGEFDLVRTVAAELPLIVIAELMGIPRSDRQHIFEWSRAIAGQTDHEAGGAEATRQAVVDMSGYASQLGSERRRCPLDDTVTKMVSPDDKGNQLTDEEFQAFFILMTVAGNETTRYSIAGGVEAFAQFPDQWARLKADTSLARTAAEEIVRWVSPTKVFRRTAVTDTEVGGQLIGAGDKIMAHLVSANRDEAVFTDPNSFDIGRNPNPHLGFGGGGPHFCIGKHLAVLEIELMFKALAERVERIEITGATPRLRSYQFTGIVEMPVRVIPA</sequence>
<evidence type="ECO:0000256" key="4">
    <source>
        <dbReference type="ARBA" id="ARBA00022723"/>
    </source>
</evidence>
<keyword evidence="9" id="KW-1185">Reference proteome</keyword>
<keyword evidence="5" id="KW-0560">Oxidoreductase</keyword>
<evidence type="ECO:0000313" key="9">
    <source>
        <dbReference type="Proteomes" id="UP001500603"/>
    </source>
</evidence>
<dbReference type="Proteomes" id="UP001500603">
    <property type="component" value="Unassembled WGS sequence"/>
</dbReference>
<evidence type="ECO:0000256" key="6">
    <source>
        <dbReference type="ARBA" id="ARBA00023004"/>
    </source>
</evidence>
<evidence type="ECO:0000313" key="8">
    <source>
        <dbReference type="EMBL" id="GAA5066464.1"/>
    </source>
</evidence>
<comment type="cofactor">
    <cofactor evidence="1">
        <name>heme</name>
        <dbReference type="ChEBI" id="CHEBI:30413"/>
    </cofactor>
</comment>
<reference evidence="9" key="1">
    <citation type="journal article" date="2019" name="Int. J. Syst. Evol. Microbiol.">
        <title>The Global Catalogue of Microorganisms (GCM) 10K type strain sequencing project: providing services to taxonomists for standard genome sequencing and annotation.</title>
        <authorList>
            <consortium name="The Broad Institute Genomics Platform"/>
            <consortium name="The Broad Institute Genome Sequencing Center for Infectious Disease"/>
            <person name="Wu L."/>
            <person name="Ma J."/>
        </authorList>
    </citation>
    <scope>NUCLEOTIDE SEQUENCE [LARGE SCALE GENOMIC DNA]</scope>
    <source>
        <strain evidence="9">JCM 18298</strain>
    </source>
</reference>
<evidence type="ECO:0000256" key="3">
    <source>
        <dbReference type="ARBA" id="ARBA00022617"/>
    </source>
</evidence>
<dbReference type="PANTHER" id="PTHR46696:SF4">
    <property type="entry name" value="BIOTIN BIOSYNTHESIS CYTOCHROME P450"/>
    <property type="match status" value="1"/>
</dbReference>
<evidence type="ECO:0000256" key="7">
    <source>
        <dbReference type="ARBA" id="ARBA00023033"/>
    </source>
</evidence>
<keyword evidence="4" id="KW-0479">Metal-binding</keyword>
<dbReference type="SUPFAM" id="SSF48264">
    <property type="entry name" value="Cytochrome P450"/>
    <property type="match status" value="1"/>
</dbReference>
<evidence type="ECO:0000256" key="5">
    <source>
        <dbReference type="ARBA" id="ARBA00023002"/>
    </source>
</evidence>
<dbReference type="PANTHER" id="PTHR46696">
    <property type="entry name" value="P450, PUTATIVE (EUROFUNG)-RELATED"/>
    <property type="match status" value="1"/>
</dbReference>
<proteinExistence type="inferred from homology"/>
<accession>A0ABP9KXU9</accession>
<dbReference type="CDD" id="cd11033">
    <property type="entry name" value="CYP142-like"/>
    <property type="match status" value="1"/>
</dbReference>
<dbReference type="InterPro" id="IPR001128">
    <property type="entry name" value="Cyt_P450"/>
</dbReference>
<comment type="caution">
    <text evidence="8">The sequence shown here is derived from an EMBL/GenBank/DDBJ whole genome shotgun (WGS) entry which is preliminary data.</text>
</comment>
<keyword evidence="7" id="KW-0503">Monooxygenase</keyword>
<dbReference type="InterPro" id="IPR036396">
    <property type="entry name" value="Cyt_P450_sf"/>
</dbReference>
<keyword evidence="6" id="KW-0408">Iron</keyword>
<evidence type="ECO:0000256" key="2">
    <source>
        <dbReference type="ARBA" id="ARBA00010617"/>
    </source>
</evidence>
<dbReference type="InterPro" id="IPR002397">
    <property type="entry name" value="Cyt_P450_B"/>
</dbReference>
<dbReference type="EMBL" id="BAABJM010000007">
    <property type="protein sequence ID" value="GAA5066464.1"/>
    <property type="molecule type" value="Genomic_DNA"/>
</dbReference>
<protein>
    <submittedName>
        <fullName evidence="8">Cytochrome P450</fullName>
    </submittedName>
</protein>
<evidence type="ECO:0000256" key="1">
    <source>
        <dbReference type="ARBA" id="ARBA00001971"/>
    </source>
</evidence>
<keyword evidence="3" id="KW-0349">Heme</keyword>